<feature type="transmembrane region" description="Helical" evidence="6">
    <location>
        <begin position="35"/>
        <end position="57"/>
    </location>
</feature>
<feature type="transmembrane region" description="Helical" evidence="6">
    <location>
        <begin position="168"/>
        <end position="186"/>
    </location>
</feature>
<evidence type="ECO:0000259" key="7">
    <source>
        <dbReference type="Pfam" id="PF01292"/>
    </source>
</evidence>
<dbReference type="Pfam" id="PF01292">
    <property type="entry name" value="Ni_hydr_CYTB"/>
    <property type="match status" value="1"/>
</dbReference>
<feature type="transmembrane region" description="Helical" evidence="6">
    <location>
        <begin position="137"/>
        <end position="156"/>
    </location>
</feature>
<keyword evidence="4 6" id="KW-1133">Transmembrane helix</keyword>
<keyword evidence="3 6" id="KW-0812">Transmembrane</keyword>
<dbReference type="Proteomes" id="UP000177583">
    <property type="component" value="Unassembled WGS sequence"/>
</dbReference>
<dbReference type="InterPro" id="IPR011577">
    <property type="entry name" value="Cyt_b561_bac/Ni-Hgenase"/>
</dbReference>
<keyword evidence="5 6" id="KW-0472">Membrane</keyword>
<keyword evidence="2" id="KW-1003">Cell membrane</keyword>
<evidence type="ECO:0000256" key="4">
    <source>
        <dbReference type="ARBA" id="ARBA00022989"/>
    </source>
</evidence>
<dbReference type="SUPFAM" id="SSF81342">
    <property type="entry name" value="Transmembrane di-heme cytochromes"/>
    <property type="match status" value="1"/>
</dbReference>
<evidence type="ECO:0000313" key="8">
    <source>
        <dbReference type="EMBL" id="OGH04811.1"/>
    </source>
</evidence>
<dbReference type="EMBL" id="MFNF01000001">
    <property type="protein sequence ID" value="OGH04811.1"/>
    <property type="molecule type" value="Genomic_DNA"/>
</dbReference>
<evidence type="ECO:0000256" key="6">
    <source>
        <dbReference type="SAM" id="Phobius"/>
    </source>
</evidence>
<evidence type="ECO:0000313" key="9">
    <source>
        <dbReference type="Proteomes" id="UP000177583"/>
    </source>
</evidence>
<dbReference type="Gene3D" id="1.20.950.20">
    <property type="entry name" value="Transmembrane di-heme cytochromes, Chain C"/>
    <property type="match status" value="1"/>
</dbReference>
<organism evidence="8 9">
    <name type="scientific">Candidatus Lambdaproteobacteria bacterium RIFOXYD2_FULL_56_26</name>
    <dbReference type="NCBI Taxonomy" id="1817773"/>
    <lineage>
        <taxon>Bacteria</taxon>
        <taxon>Pseudomonadati</taxon>
        <taxon>Pseudomonadota</taxon>
        <taxon>Candidatus Lambdaproteobacteria</taxon>
    </lineage>
</organism>
<dbReference type="GO" id="GO:0005886">
    <property type="term" value="C:plasma membrane"/>
    <property type="evidence" value="ECO:0007669"/>
    <property type="project" value="UniProtKB-SubCell"/>
</dbReference>
<name>A0A1F6H354_9PROT</name>
<dbReference type="GO" id="GO:0022904">
    <property type="term" value="P:respiratory electron transport chain"/>
    <property type="evidence" value="ECO:0007669"/>
    <property type="project" value="InterPro"/>
</dbReference>
<reference evidence="8 9" key="1">
    <citation type="journal article" date="2016" name="Nat. Commun.">
        <title>Thousands of microbial genomes shed light on interconnected biogeochemical processes in an aquifer system.</title>
        <authorList>
            <person name="Anantharaman K."/>
            <person name="Brown C.T."/>
            <person name="Hug L.A."/>
            <person name="Sharon I."/>
            <person name="Castelle C.J."/>
            <person name="Probst A.J."/>
            <person name="Thomas B.C."/>
            <person name="Singh A."/>
            <person name="Wilkins M.J."/>
            <person name="Karaoz U."/>
            <person name="Brodie E.L."/>
            <person name="Williams K.H."/>
            <person name="Hubbard S.S."/>
            <person name="Banfield J.F."/>
        </authorList>
    </citation>
    <scope>NUCLEOTIDE SEQUENCE [LARGE SCALE GENOMIC DNA]</scope>
</reference>
<accession>A0A1F6H354</accession>
<feature type="transmembrane region" description="Helical" evidence="6">
    <location>
        <begin position="77"/>
        <end position="97"/>
    </location>
</feature>
<comment type="caution">
    <text evidence="8">The sequence shown here is derived from an EMBL/GenBank/DDBJ whole genome shotgun (WGS) entry which is preliminary data.</text>
</comment>
<protein>
    <recommendedName>
        <fullName evidence="7">Cytochrome b561 bacterial/Ni-hydrogenase domain-containing protein</fullName>
    </recommendedName>
</protein>
<evidence type="ECO:0000256" key="5">
    <source>
        <dbReference type="ARBA" id="ARBA00023136"/>
    </source>
</evidence>
<dbReference type="AlphaFoldDB" id="A0A1F6H354"/>
<evidence type="ECO:0000256" key="1">
    <source>
        <dbReference type="ARBA" id="ARBA00004651"/>
    </source>
</evidence>
<dbReference type="InterPro" id="IPR016174">
    <property type="entry name" value="Di-haem_cyt_TM"/>
</dbReference>
<proteinExistence type="predicted"/>
<comment type="subcellular location">
    <subcellularLocation>
        <location evidence="1">Cell membrane</location>
        <topology evidence="1">Multi-pass membrane protein</topology>
    </subcellularLocation>
</comment>
<gene>
    <name evidence="8" type="ORF">A2557_07440</name>
</gene>
<sequence length="229" mass="25638">MKAPKPIQTIEERLTDWVPEVVPGKTFLRFTKSEILLHWGHALPFLLLLASGLVLAVEGLFLQQRSALLSDFHKLTGVLLILAPPLFTVIGNTKIILYNLRLILTITPLDIEWIKAQPKHLHVPAGKFNMGQKLNSILMMLISLSLQATGVWLWLFPQGLLPRWGHTLIALGSMGLLGGHIFMATINPSTRKGFWGIIHGVVPLSYVEEHHSLQLNPEAEHHPHQEESP</sequence>
<evidence type="ECO:0000256" key="2">
    <source>
        <dbReference type="ARBA" id="ARBA00022475"/>
    </source>
</evidence>
<feature type="domain" description="Cytochrome b561 bacterial/Ni-hydrogenase" evidence="7">
    <location>
        <begin position="29"/>
        <end position="192"/>
    </location>
</feature>
<dbReference type="GO" id="GO:0009055">
    <property type="term" value="F:electron transfer activity"/>
    <property type="evidence" value="ECO:0007669"/>
    <property type="project" value="InterPro"/>
</dbReference>
<evidence type="ECO:0000256" key="3">
    <source>
        <dbReference type="ARBA" id="ARBA00022692"/>
    </source>
</evidence>